<gene>
    <name evidence="1" type="ORF">Tci_852260</name>
</gene>
<dbReference type="GO" id="GO:0003964">
    <property type="term" value="F:RNA-directed DNA polymerase activity"/>
    <property type="evidence" value="ECO:0007669"/>
    <property type="project" value="UniProtKB-KW"/>
</dbReference>
<comment type="caution">
    <text evidence="1">The sequence shown here is derived from an EMBL/GenBank/DDBJ whole genome shotgun (WGS) entry which is preliminary data.</text>
</comment>
<evidence type="ECO:0000313" key="1">
    <source>
        <dbReference type="EMBL" id="GFC80290.1"/>
    </source>
</evidence>
<name>A0A699R272_TANCI</name>
<keyword evidence="1" id="KW-0548">Nucleotidyltransferase</keyword>
<reference evidence="1" key="1">
    <citation type="journal article" date="2019" name="Sci. Rep.">
        <title>Draft genome of Tanacetum cinerariifolium, the natural source of mosquito coil.</title>
        <authorList>
            <person name="Yamashiro T."/>
            <person name="Shiraishi A."/>
            <person name="Satake H."/>
            <person name="Nakayama K."/>
        </authorList>
    </citation>
    <scope>NUCLEOTIDE SEQUENCE</scope>
</reference>
<keyword evidence="1" id="KW-0695">RNA-directed DNA polymerase</keyword>
<sequence length="91" mass="10456">MQKLETELWNHAMVGAGHATYTARFHKLERGVPRNMNPINARNPLVRACYECGSTDHVRSAYLDGIGDKDREKTVQTKLLLIMRFRVVETK</sequence>
<protein>
    <submittedName>
        <fullName evidence="1">Reverse transcriptase domain-containing protein</fullName>
    </submittedName>
</protein>
<keyword evidence="1" id="KW-0808">Transferase</keyword>
<organism evidence="1">
    <name type="scientific">Tanacetum cinerariifolium</name>
    <name type="common">Dalmatian daisy</name>
    <name type="synonym">Chrysanthemum cinerariifolium</name>
    <dbReference type="NCBI Taxonomy" id="118510"/>
    <lineage>
        <taxon>Eukaryota</taxon>
        <taxon>Viridiplantae</taxon>
        <taxon>Streptophyta</taxon>
        <taxon>Embryophyta</taxon>
        <taxon>Tracheophyta</taxon>
        <taxon>Spermatophyta</taxon>
        <taxon>Magnoliopsida</taxon>
        <taxon>eudicotyledons</taxon>
        <taxon>Gunneridae</taxon>
        <taxon>Pentapetalae</taxon>
        <taxon>asterids</taxon>
        <taxon>campanulids</taxon>
        <taxon>Asterales</taxon>
        <taxon>Asteraceae</taxon>
        <taxon>Asteroideae</taxon>
        <taxon>Anthemideae</taxon>
        <taxon>Anthemidinae</taxon>
        <taxon>Tanacetum</taxon>
    </lineage>
</organism>
<dbReference type="AlphaFoldDB" id="A0A699R272"/>
<proteinExistence type="predicted"/>
<accession>A0A699R272</accession>
<dbReference type="EMBL" id="BKCJ011074436">
    <property type="protein sequence ID" value="GFC80290.1"/>
    <property type="molecule type" value="Genomic_DNA"/>
</dbReference>